<dbReference type="Proteomes" id="UP001172673">
    <property type="component" value="Unassembled WGS sequence"/>
</dbReference>
<dbReference type="AlphaFoldDB" id="A0AA38XAM6"/>
<comment type="caution">
    <text evidence="1">The sequence shown here is derived from an EMBL/GenBank/DDBJ whole genome shotgun (WGS) entry which is preliminary data.</text>
</comment>
<keyword evidence="2" id="KW-1185">Reference proteome</keyword>
<evidence type="ECO:0008006" key="3">
    <source>
        <dbReference type="Google" id="ProtNLM"/>
    </source>
</evidence>
<reference evidence="1" key="1">
    <citation type="submission" date="2022-10" db="EMBL/GenBank/DDBJ databases">
        <title>Culturing micro-colonial fungi from biological soil crusts in the Mojave desert and describing Neophaeococcomyces mojavensis, and introducing the new genera and species Taxawa tesnikishii.</title>
        <authorList>
            <person name="Kurbessoian T."/>
            <person name="Stajich J.E."/>
        </authorList>
    </citation>
    <scope>NUCLEOTIDE SEQUENCE</scope>
    <source>
        <strain evidence="1">TK_41</strain>
    </source>
</reference>
<gene>
    <name evidence="1" type="ORF">H2200_006292</name>
</gene>
<evidence type="ECO:0000313" key="2">
    <source>
        <dbReference type="Proteomes" id="UP001172673"/>
    </source>
</evidence>
<sequence length="155" mass="17341">MSSDLTDAIDAATASRLRMVLHQLCEDSSEAKNLVTKALLLPSAESNLSALGDTTSRKRKRYEVCKNCNKEYEVERNNHGNCVYHPGEKIVDYESSMWDDHDDKTHGAPEMHEDDPDFQDGFNWSCCEGEIASKGCETTKHEPKVSGSRSKKRGS</sequence>
<protein>
    <recommendedName>
        <fullName evidence="3">C2H2-type domain-containing protein</fullName>
    </recommendedName>
</protein>
<dbReference type="PANTHER" id="PTHR38167">
    <property type="entry name" value="C2H2-TYPE DOMAIN-CONTAINING PROTEIN"/>
    <property type="match status" value="1"/>
</dbReference>
<name>A0AA38XAM6_9EURO</name>
<dbReference type="PANTHER" id="PTHR38167:SF1">
    <property type="entry name" value="C2H2-TYPE DOMAIN-CONTAINING PROTEIN"/>
    <property type="match status" value="1"/>
</dbReference>
<organism evidence="1 2">
    <name type="scientific">Cladophialophora chaetospira</name>
    <dbReference type="NCBI Taxonomy" id="386627"/>
    <lineage>
        <taxon>Eukaryota</taxon>
        <taxon>Fungi</taxon>
        <taxon>Dikarya</taxon>
        <taxon>Ascomycota</taxon>
        <taxon>Pezizomycotina</taxon>
        <taxon>Eurotiomycetes</taxon>
        <taxon>Chaetothyriomycetidae</taxon>
        <taxon>Chaetothyriales</taxon>
        <taxon>Herpotrichiellaceae</taxon>
        <taxon>Cladophialophora</taxon>
    </lineage>
</organism>
<dbReference type="EMBL" id="JAPDRK010000008">
    <property type="protein sequence ID" value="KAJ9609962.1"/>
    <property type="molecule type" value="Genomic_DNA"/>
</dbReference>
<accession>A0AA38XAM6</accession>
<proteinExistence type="predicted"/>
<evidence type="ECO:0000313" key="1">
    <source>
        <dbReference type="EMBL" id="KAJ9609962.1"/>
    </source>
</evidence>